<organism evidence="1 2">
    <name type="scientific">Vibrio vulnificus</name>
    <dbReference type="NCBI Taxonomy" id="672"/>
    <lineage>
        <taxon>Bacteria</taxon>
        <taxon>Pseudomonadati</taxon>
        <taxon>Pseudomonadota</taxon>
        <taxon>Gammaproteobacteria</taxon>
        <taxon>Vibrionales</taxon>
        <taxon>Vibrionaceae</taxon>
        <taxon>Vibrio</taxon>
    </lineage>
</organism>
<name>A0AAN1PQB8_VIBVL</name>
<gene>
    <name evidence="1" type="ORF">FORC53_2401</name>
</gene>
<sequence length="57" mass="6480">MRVKFSQWASIERDQSIARKVQIENVTTSRQLEGGRKERITLLSNEWSADIANTACG</sequence>
<dbReference type="AlphaFoldDB" id="A0AAN1PQB8"/>
<evidence type="ECO:0000313" key="1">
    <source>
        <dbReference type="EMBL" id="AXX60740.1"/>
    </source>
</evidence>
<evidence type="ECO:0000313" key="2">
    <source>
        <dbReference type="Proteomes" id="UP000263418"/>
    </source>
</evidence>
<protein>
    <submittedName>
        <fullName evidence="1">Uncharacterized protein</fullName>
    </submittedName>
</protein>
<reference evidence="1 2" key="1">
    <citation type="submission" date="2017-01" db="EMBL/GenBank/DDBJ databases">
        <title>Complete Genome Sequence of Vibrio vulnificus FORC_053.</title>
        <authorList>
            <consortium name="Food-borne Pathogen Omics Research Center"/>
            <person name="Chung H.Y."/>
            <person name="Na E.J."/>
            <person name="Song J.S."/>
            <person name="Kim H."/>
            <person name="Lee J.-H."/>
            <person name="Ryu S."/>
            <person name="Choi S.H."/>
        </authorList>
    </citation>
    <scope>NUCLEOTIDE SEQUENCE [LARGE SCALE GENOMIC DNA]</scope>
    <source>
        <strain evidence="1 2">FORC_053</strain>
    </source>
</reference>
<proteinExistence type="predicted"/>
<accession>A0AAN1PQB8</accession>
<dbReference type="EMBL" id="CP019290">
    <property type="protein sequence ID" value="AXX60740.1"/>
    <property type="molecule type" value="Genomic_DNA"/>
</dbReference>
<dbReference type="Proteomes" id="UP000263418">
    <property type="component" value="Chromosome 1"/>
</dbReference>